<comment type="cofactor">
    <cofactor evidence="1">
        <name>Mn(2+)</name>
        <dbReference type="ChEBI" id="CHEBI:29035"/>
    </cofactor>
</comment>
<keyword evidence="10" id="KW-0732">Signal</keyword>
<evidence type="ECO:0000256" key="2">
    <source>
        <dbReference type="ARBA" id="ARBA00013081"/>
    </source>
</evidence>
<dbReference type="PANTHER" id="PTHR11668">
    <property type="entry name" value="SERINE/THREONINE PROTEIN PHOSPHATASE"/>
    <property type="match status" value="1"/>
</dbReference>
<feature type="chain" id="PRO_5041323281" description="protein-serine/threonine phosphatase" evidence="10">
    <location>
        <begin position="33"/>
        <end position="1045"/>
    </location>
</feature>
<reference evidence="12" key="1">
    <citation type="submission" date="2023-06" db="EMBL/GenBank/DDBJ databases">
        <authorList>
            <person name="Delattre M."/>
        </authorList>
    </citation>
    <scope>NUCLEOTIDE SEQUENCE</scope>
    <source>
        <strain evidence="12">AF72</strain>
    </source>
</reference>
<dbReference type="AlphaFoldDB" id="A0AA36FY07"/>
<evidence type="ECO:0000256" key="1">
    <source>
        <dbReference type="ARBA" id="ARBA00001936"/>
    </source>
</evidence>
<dbReference type="InterPro" id="IPR004843">
    <property type="entry name" value="Calcineurin-like_PHP"/>
</dbReference>
<dbReference type="EC" id="3.1.3.16" evidence="2"/>
<evidence type="ECO:0000256" key="6">
    <source>
        <dbReference type="ARBA" id="ARBA00023211"/>
    </source>
</evidence>
<evidence type="ECO:0000256" key="10">
    <source>
        <dbReference type="SAM" id="SignalP"/>
    </source>
</evidence>
<dbReference type="GO" id="GO:0046872">
    <property type="term" value="F:metal ion binding"/>
    <property type="evidence" value="ECO:0007669"/>
    <property type="project" value="UniProtKB-KW"/>
</dbReference>
<feature type="domain" description="Serine/threonine specific protein phosphatases" evidence="11">
    <location>
        <begin position="324"/>
        <end position="552"/>
    </location>
</feature>
<dbReference type="InterPro" id="IPR029052">
    <property type="entry name" value="Metallo-depent_PP-like"/>
</dbReference>
<evidence type="ECO:0000256" key="3">
    <source>
        <dbReference type="ARBA" id="ARBA00022723"/>
    </source>
</evidence>
<dbReference type="EMBL" id="CATQJA010002519">
    <property type="protein sequence ID" value="CAJ0570970.1"/>
    <property type="molecule type" value="Genomic_DNA"/>
</dbReference>
<sequence length="1045" mass="115507">MGHRPRRAASSDAYTRPFFWLLLLCAIPIVISQADNQNTDASPVPSQDPPAVPASPPVIPCKAKRPFLCYVYQALDQPFPDWLQQTEQKCERCDSDKVCALGSPIGGHGNGRRLTVHLNCAPPFCNEENDMSEGTDCIKAVNFDGDQRADLLESHQACYCEHWDPVATTRTVAAVLAILYCFGRTVALPFLRPYEGIDVSLELQTVDGNWLDAFDERITAKRKWRKLGRKIRFAETGHVALHAYPETLPARDAIPPKDATVAGTPQQATNSTSADTSADKNTVSGEVKAALNDPVAVARSIMRRLANAKSICPRPDGRKDTPNFLIDELLVMFKHAKEIVAKQRGVVHISGPVWFVGDLMGDVFYLCGSYEADQKGFPIKGCTGDNRDGLIKEIVEFLPCLPLYAIIDGRILAMHGGISPELKSGDLRRGFDPTGGRSQELRLASLTSDPNFLVKEYANKKGPGYVYGFDAVNAARKALGVDFIIRAHQATNVGVRFFGEWLLSLYSQVEQRDADEREQPLGAVLQYDVTSSFTAIHFLKLGRKIDTAGVFMQEFDYLACRDRAFSEAGVMAGAVSPPKPQPKPSQELPSAPEEEPEECENPRAFLCYVYEALDQPFPDWLQQTEQKCERCESPEVCKIGAVIAGHLDDDHDHNRLSVYDECHPPFCKDEQDMSEDTKCIKAVNFDGDKRDAGGVVTLLAVLVPAGFLYHKKRSSRLGALPLPEVQKAESIELRDEDTEGNWMVDFDRVISGDPATVQPGVLHFAKEGHIALQTKQKETQNTPSPLQEIKCQQPDDPVAIAKNMIQVLGGADLYLQANIGQIFYLFGTLERMLEETGAKYIDEDEAEGTAGDRQIVMKKAVDLFVGSMPLYATVDGRLLAMSGGLCPELTPKDIRDGFDPTDYRKARLRSGTSCSDPHWLTARYARKPCRDFIGYLFGQAPITEILAQLGMDFIIRGRQIDNSSSKMGAVLQYDGATRLTTIRFIHGHYYKDRDEFVNAFDSSAADKDIFATCPIGVSSKNAANSSEWPPEKSESNESKPEGVPK</sequence>
<dbReference type="PANTHER" id="PTHR11668:SF300">
    <property type="entry name" value="SERINE_THREONINE-PROTEIN PHOSPHATASE"/>
    <property type="match status" value="1"/>
</dbReference>
<keyword evidence="4" id="KW-0378">Hydrolase</keyword>
<name>A0AA36FY07_9BILA</name>
<feature type="region of interest" description="Disordered" evidence="9">
    <location>
        <begin position="1019"/>
        <end position="1045"/>
    </location>
</feature>
<evidence type="ECO:0000256" key="5">
    <source>
        <dbReference type="ARBA" id="ARBA00022912"/>
    </source>
</evidence>
<dbReference type="GO" id="GO:0005634">
    <property type="term" value="C:nucleus"/>
    <property type="evidence" value="ECO:0007669"/>
    <property type="project" value="TreeGrafter"/>
</dbReference>
<feature type="region of interest" description="Disordered" evidence="9">
    <location>
        <begin position="572"/>
        <end position="596"/>
    </location>
</feature>
<keyword evidence="3" id="KW-0479">Metal-binding</keyword>
<dbReference type="GO" id="GO:0005737">
    <property type="term" value="C:cytoplasm"/>
    <property type="evidence" value="ECO:0007669"/>
    <property type="project" value="TreeGrafter"/>
</dbReference>
<evidence type="ECO:0000313" key="13">
    <source>
        <dbReference type="Proteomes" id="UP001177023"/>
    </source>
</evidence>
<dbReference type="SUPFAM" id="SSF56300">
    <property type="entry name" value="Metallo-dependent phosphatases"/>
    <property type="match status" value="2"/>
</dbReference>
<evidence type="ECO:0000259" key="11">
    <source>
        <dbReference type="SMART" id="SM00156"/>
    </source>
</evidence>
<keyword evidence="5" id="KW-0904">Protein phosphatase</keyword>
<comment type="catalytic activity">
    <reaction evidence="8">
        <text>O-phospho-L-threonyl-[protein] + H2O = L-threonyl-[protein] + phosphate</text>
        <dbReference type="Rhea" id="RHEA:47004"/>
        <dbReference type="Rhea" id="RHEA-COMP:11060"/>
        <dbReference type="Rhea" id="RHEA-COMP:11605"/>
        <dbReference type="ChEBI" id="CHEBI:15377"/>
        <dbReference type="ChEBI" id="CHEBI:30013"/>
        <dbReference type="ChEBI" id="CHEBI:43474"/>
        <dbReference type="ChEBI" id="CHEBI:61977"/>
        <dbReference type="EC" id="3.1.3.16"/>
    </reaction>
</comment>
<comment type="catalytic activity">
    <reaction evidence="7">
        <text>O-phospho-L-seryl-[protein] + H2O = L-seryl-[protein] + phosphate</text>
        <dbReference type="Rhea" id="RHEA:20629"/>
        <dbReference type="Rhea" id="RHEA-COMP:9863"/>
        <dbReference type="Rhea" id="RHEA-COMP:11604"/>
        <dbReference type="ChEBI" id="CHEBI:15377"/>
        <dbReference type="ChEBI" id="CHEBI:29999"/>
        <dbReference type="ChEBI" id="CHEBI:43474"/>
        <dbReference type="ChEBI" id="CHEBI:83421"/>
        <dbReference type="EC" id="3.1.3.16"/>
    </reaction>
</comment>
<proteinExistence type="predicted"/>
<evidence type="ECO:0000256" key="4">
    <source>
        <dbReference type="ARBA" id="ARBA00022801"/>
    </source>
</evidence>
<dbReference type="InterPro" id="IPR006186">
    <property type="entry name" value="Ser/Thr-sp_prot-phosphatase"/>
</dbReference>
<feature type="region of interest" description="Disordered" evidence="9">
    <location>
        <begin position="254"/>
        <end position="281"/>
    </location>
</feature>
<gene>
    <name evidence="12" type="ORF">MSPICULIGERA_LOCUS9399</name>
</gene>
<dbReference type="InterPro" id="IPR050341">
    <property type="entry name" value="PP1_catalytic_subunit"/>
</dbReference>
<protein>
    <recommendedName>
        <fullName evidence="2">protein-serine/threonine phosphatase</fullName>
        <ecNumber evidence="2">3.1.3.16</ecNumber>
    </recommendedName>
</protein>
<accession>A0AA36FY07</accession>
<feature type="compositionally biased region" description="Basic and acidic residues" evidence="9">
    <location>
        <begin position="1029"/>
        <end position="1045"/>
    </location>
</feature>
<dbReference type="GO" id="GO:0004722">
    <property type="term" value="F:protein serine/threonine phosphatase activity"/>
    <property type="evidence" value="ECO:0007669"/>
    <property type="project" value="UniProtKB-EC"/>
</dbReference>
<dbReference type="PRINTS" id="PR00114">
    <property type="entry name" value="STPHPHTASE"/>
</dbReference>
<feature type="compositionally biased region" description="Polar residues" evidence="9">
    <location>
        <begin position="263"/>
        <end position="281"/>
    </location>
</feature>
<evidence type="ECO:0000256" key="9">
    <source>
        <dbReference type="SAM" id="MobiDB-lite"/>
    </source>
</evidence>
<dbReference type="Proteomes" id="UP001177023">
    <property type="component" value="Unassembled WGS sequence"/>
</dbReference>
<evidence type="ECO:0000256" key="8">
    <source>
        <dbReference type="ARBA" id="ARBA00048336"/>
    </source>
</evidence>
<dbReference type="Pfam" id="PF00149">
    <property type="entry name" value="Metallophos"/>
    <property type="match status" value="1"/>
</dbReference>
<feature type="signal peptide" evidence="10">
    <location>
        <begin position="1"/>
        <end position="32"/>
    </location>
</feature>
<evidence type="ECO:0000256" key="7">
    <source>
        <dbReference type="ARBA" id="ARBA00047761"/>
    </source>
</evidence>
<keyword evidence="6" id="KW-0464">Manganese</keyword>
<dbReference type="SMART" id="SM00156">
    <property type="entry name" value="PP2Ac"/>
    <property type="match status" value="1"/>
</dbReference>
<feature type="non-terminal residue" evidence="12">
    <location>
        <position position="1045"/>
    </location>
</feature>
<comment type="caution">
    <text evidence="12">The sequence shown here is derived from an EMBL/GenBank/DDBJ whole genome shotgun (WGS) entry which is preliminary data.</text>
</comment>
<evidence type="ECO:0000313" key="12">
    <source>
        <dbReference type="EMBL" id="CAJ0570970.1"/>
    </source>
</evidence>
<dbReference type="Gene3D" id="3.60.21.10">
    <property type="match status" value="2"/>
</dbReference>
<keyword evidence="13" id="KW-1185">Reference proteome</keyword>
<organism evidence="12 13">
    <name type="scientific">Mesorhabditis spiculigera</name>
    <dbReference type="NCBI Taxonomy" id="96644"/>
    <lineage>
        <taxon>Eukaryota</taxon>
        <taxon>Metazoa</taxon>
        <taxon>Ecdysozoa</taxon>
        <taxon>Nematoda</taxon>
        <taxon>Chromadorea</taxon>
        <taxon>Rhabditida</taxon>
        <taxon>Rhabditina</taxon>
        <taxon>Rhabditomorpha</taxon>
        <taxon>Rhabditoidea</taxon>
        <taxon>Rhabditidae</taxon>
        <taxon>Mesorhabditinae</taxon>
        <taxon>Mesorhabditis</taxon>
    </lineage>
</organism>